<organism evidence="4 5">
    <name type="scientific">Arthrobotrys musiformis</name>
    <dbReference type="NCBI Taxonomy" id="47236"/>
    <lineage>
        <taxon>Eukaryota</taxon>
        <taxon>Fungi</taxon>
        <taxon>Dikarya</taxon>
        <taxon>Ascomycota</taxon>
        <taxon>Pezizomycotina</taxon>
        <taxon>Orbiliomycetes</taxon>
        <taxon>Orbiliales</taxon>
        <taxon>Orbiliaceae</taxon>
        <taxon>Arthrobotrys</taxon>
    </lineage>
</organism>
<evidence type="ECO:0000256" key="2">
    <source>
        <dbReference type="SAM" id="MobiDB-lite"/>
    </source>
</evidence>
<evidence type="ECO:0000313" key="5">
    <source>
        <dbReference type="Proteomes" id="UP001370758"/>
    </source>
</evidence>
<feature type="region of interest" description="Disordered" evidence="2">
    <location>
        <begin position="144"/>
        <end position="205"/>
    </location>
</feature>
<gene>
    <name evidence="4" type="ORF">TWF481_004902</name>
</gene>
<evidence type="ECO:0000313" key="4">
    <source>
        <dbReference type="EMBL" id="KAK6510189.1"/>
    </source>
</evidence>
<dbReference type="Proteomes" id="UP001370758">
    <property type="component" value="Unassembled WGS sequence"/>
</dbReference>
<dbReference type="AlphaFoldDB" id="A0AAV9WMY0"/>
<keyword evidence="5" id="KW-1185">Reference proteome</keyword>
<keyword evidence="1" id="KW-0479">Metal-binding</keyword>
<keyword evidence="1" id="KW-0863">Zinc-finger</keyword>
<dbReference type="EMBL" id="JAVHJL010000002">
    <property type="protein sequence ID" value="KAK6510189.1"/>
    <property type="molecule type" value="Genomic_DNA"/>
</dbReference>
<dbReference type="GO" id="GO:0008270">
    <property type="term" value="F:zinc ion binding"/>
    <property type="evidence" value="ECO:0007669"/>
    <property type="project" value="UniProtKB-KW"/>
</dbReference>
<comment type="caution">
    <text evidence="4">The sequence shown here is derived from an EMBL/GenBank/DDBJ whole genome shotgun (WGS) entry which is preliminary data.</text>
</comment>
<feature type="compositionally biased region" description="Low complexity" evidence="2">
    <location>
        <begin position="105"/>
        <end position="127"/>
    </location>
</feature>
<dbReference type="PROSITE" id="PS50157">
    <property type="entry name" value="ZINC_FINGER_C2H2_2"/>
    <property type="match status" value="1"/>
</dbReference>
<feature type="compositionally biased region" description="Basic residues" evidence="2">
    <location>
        <begin position="184"/>
        <end position="201"/>
    </location>
</feature>
<protein>
    <recommendedName>
        <fullName evidence="3">C2H2-type domain-containing protein</fullName>
    </recommendedName>
</protein>
<feature type="compositionally biased region" description="Polar residues" evidence="2">
    <location>
        <begin position="44"/>
        <end position="57"/>
    </location>
</feature>
<evidence type="ECO:0000256" key="1">
    <source>
        <dbReference type="PROSITE-ProRule" id="PRU00042"/>
    </source>
</evidence>
<sequence>MHRQIKDCVKKPFHTPFSRTTYTDEEPIETFFEISAFPDDQIPTGDSDSANPVTQDKLTPDNLDLPEWLKSWYSGISSDANPQALPEPENPPPWYGYEDGEDQNASSTASSPSRSGSAPGSSPGSLSETEEITDLMQTADLFSAEGESEDTPMAPTDGLNGERVTHEGNTLNHTWRKLSTNRSPRGRKPPQRMTTIRRPRKDSKYPCTSCGRRFTENREYQLHHRRCFGKPKNFCGCGVGITRKDNLKPHYKSMPHRVYEDRLRALGKVPQTSDY</sequence>
<accession>A0AAV9WMY0</accession>
<feature type="region of interest" description="Disordered" evidence="2">
    <location>
        <begin position="36"/>
        <end position="131"/>
    </location>
</feature>
<evidence type="ECO:0000259" key="3">
    <source>
        <dbReference type="PROSITE" id="PS50157"/>
    </source>
</evidence>
<feature type="domain" description="C2H2-type" evidence="3">
    <location>
        <begin position="205"/>
        <end position="232"/>
    </location>
</feature>
<keyword evidence="1" id="KW-0862">Zinc</keyword>
<dbReference type="InterPro" id="IPR013087">
    <property type="entry name" value="Znf_C2H2_type"/>
</dbReference>
<feature type="compositionally biased region" description="Polar residues" evidence="2">
    <location>
        <begin position="167"/>
        <end position="183"/>
    </location>
</feature>
<reference evidence="4 5" key="1">
    <citation type="submission" date="2023-08" db="EMBL/GenBank/DDBJ databases">
        <authorList>
            <person name="Palmer J.M."/>
        </authorList>
    </citation>
    <scope>NUCLEOTIDE SEQUENCE [LARGE SCALE GENOMIC DNA]</scope>
    <source>
        <strain evidence="4 5">TWF481</strain>
    </source>
</reference>
<name>A0AAV9WMY0_9PEZI</name>
<proteinExistence type="predicted"/>